<keyword evidence="2" id="KW-0436">Ligase</keyword>
<sequence>MLGILFSGGKDSVFTTYYYIEQGWDVRCLITLEPKNPDSWMFHTPAVEMTKLQSQALGIPLIPQPTCGEKEEELKDLEAALAKAKKEYRLRAIAVGALLSDYQQERVNRICHSLGLKCFAPLWHKDQEKLLREIISLGFEIYIVGVASQGLTGKWLGRRIDADALLHFAILHKKFGFHVGGEGGEYESLVCDCPIFQKRVRLLETKKVMSGEYSGRLVIVKAKLVEKPAAKAN</sequence>
<comment type="caution">
    <text evidence="2">The sequence shown here is derived from an EMBL/GenBank/DDBJ whole genome shotgun (WGS) entry which is preliminary data.</text>
</comment>
<reference evidence="3" key="1">
    <citation type="journal article" date="2020" name="bioRxiv">
        <title>A rank-normalized archaeal taxonomy based on genome phylogeny resolves widespread incomplete and uneven classifications.</title>
        <authorList>
            <person name="Rinke C."/>
            <person name="Chuvochina M."/>
            <person name="Mussig A.J."/>
            <person name="Chaumeil P.-A."/>
            <person name="Waite D.W."/>
            <person name="Whitman W.B."/>
            <person name="Parks D.H."/>
            <person name="Hugenholtz P."/>
        </authorList>
    </citation>
    <scope>NUCLEOTIDE SEQUENCE [LARGE SCALE GENOMIC DNA]</scope>
</reference>
<dbReference type="NCBIfam" id="TIGR03679">
    <property type="entry name" value="arCOG00187"/>
    <property type="match status" value="1"/>
</dbReference>
<dbReference type="PANTHER" id="PTHR12196">
    <property type="entry name" value="DOMAIN OF UNKNOWN FUNCTION 71 DUF71 -CONTAINING PROTEIN"/>
    <property type="match status" value="1"/>
</dbReference>
<feature type="domain" description="Diphthamide synthase" evidence="1">
    <location>
        <begin position="4"/>
        <end position="220"/>
    </location>
</feature>
<dbReference type="NCBIfam" id="TIGR00290">
    <property type="entry name" value="MJ0570_dom"/>
    <property type="match status" value="1"/>
</dbReference>
<gene>
    <name evidence="2" type="ORF">HA254_06000</name>
</gene>
<dbReference type="EMBL" id="DUGC01000095">
    <property type="protein sequence ID" value="HIH10189.1"/>
    <property type="molecule type" value="Genomic_DNA"/>
</dbReference>
<dbReference type="SUPFAM" id="SSF52402">
    <property type="entry name" value="Adenine nucleotide alpha hydrolases-like"/>
    <property type="match status" value="1"/>
</dbReference>
<dbReference type="PIRSF" id="PIRSF039123">
    <property type="entry name" value="Diphthamide_synthase"/>
    <property type="match status" value="1"/>
</dbReference>
<dbReference type="Gene3D" id="3.40.50.620">
    <property type="entry name" value="HUPs"/>
    <property type="match status" value="1"/>
</dbReference>
<dbReference type="InterPro" id="IPR030662">
    <property type="entry name" value="DPH6/MJ0570"/>
</dbReference>
<dbReference type="InterPro" id="IPR002761">
    <property type="entry name" value="Diphthami_syn_dom"/>
</dbReference>
<dbReference type="AlphaFoldDB" id="A0A7J4J139"/>
<dbReference type="InterPro" id="IPR022427">
    <property type="entry name" value="MJ0570_ATP-bd"/>
</dbReference>
<proteinExistence type="predicted"/>
<dbReference type="CDD" id="cd01994">
    <property type="entry name" value="AANH_PF0828-like"/>
    <property type="match status" value="1"/>
</dbReference>
<dbReference type="Gene3D" id="3.90.1490.10">
    <property type="entry name" value="putative n-type atp pyrophosphatase, domain 2"/>
    <property type="match status" value="1"/>
</dbReference>
<dbReference type="PANTHER" id="PTHR12196:SF2">
    <property type="entry name" value="DIPHTHINE--AMMONIA LIGASE"/>
    <property type="match status" value="1"/>
</dbReference>
<dbReference type="Proteomes" id="UP000565078">
    <property type="component" value="Unassembled WGS sequence"/>
</dbReference>
<name>A0A7J4J139_9ARCH</name>
<protein>
    <submittedName>
        <fullName evidence="2">Diphthine--ammonia ligase</fullName>
        <ecNumber evidence="2">6.3.1.14</ecNumber>
    </submittedName>
</protein>
<dbReference type="Pfam" id="PF01902">
    <property type="entry name" value="Diphthami_syn_2"/>
    <property type="match status" value="1"/>
</dbReference>
<dbReference type="InterPro" id="IPR014729">
    <property type="entry name" value="Rossmann-like_a/b/a_fold"/>
</dbReference>
<dbReference type="GO" id="GO:0017178">
    <property type="term" value="F:diphthine-ammonia ligase activity"/>
    <property type="evidence" value="ECO:0007669"/>
    <property type="project" value="UniProtKB-EC"/>
</dbReference>
<dbReference type="EC" id="6.3.1.14" evidence="2"/>
<evidence type="ECO:0000259" key="1">
    <source>
        <dbReference type="Pfam" id="PF01902"/>
    </source>
</evidence>
<evidence type="ECO:0000313" key="2">
    <source>
        <dbReference type="EMBL" id="HIH10189.1"/>
    </source>
</evidence>
<evidence type="ECO:0000313" key="3">
    <source>
        <dbReference type="Proteomes" id="UP000565078"/>
    </source>
</evidence>
<dbReference type="GO" id="GO:0017183">
    <property type="term" value="P:protein histidyl modification to diphthamide"/>
    <property type="evidence" value="ECO:0007669"/>
    <property type="project" value="TreeGrafter"/>
</dbReference>
<accession>A0A7J4J139</accession>
<organism evidence="2 3">
    <name type="scientific">Candidatus Iainarchaeum sp</name>
    <dbReference type="NCBI Taxonomy" id="3101447"/>
    <lineage>
        <taxon>Archaea</taxon>
        <taxon>Candidatus Iainarchaeota</taxon>
        <taxon>Candidatus Iainarchaeia</taxon>
        <taxon>Candidatus Iainarchaeales</taxon>
        <taxon>Candidatus Iainarchaeaceae</taxon>
        <taxon>Candidatus Iainarchaeum</taxon>
    </lineage>
</organism>